<dbReference type="Gene3D" id="1.25.40.10">
    <property type="entry name" value="Tetratricopeptide repeat domain"/>
    <property type="match status" value="1"/>
</dbReference>
<feature type="repeat" description="NHL" evidence="2">
    <location>
        <begin position="111"/>
        <end position="141"/>
    </location>
</feature>
<keyword evidence="4" id="KW-0732">Signal</keyword>
<dbReference type="PROSITE" id="PS51125">
    <property type="entry name" value="NHL"/>
    <property type="match status" value="1"/>
</dbReference>
<dbReference type="AlphaFoldDB" id="A0A9X2MKL0"/>
<comment type="caution">
    <text evidence="5">The sequence shown here is derived from an EMBL/GenBank/DDBJ whole genome shotgun (WGS) entry which is preliminary data.</text>
</comment>
<evidence type="ECO:0000256" key="3">
    <source>
        <dbReference type="SAM" id="Phobius"/>
    </source>
</evidence>
<feature type="transmembrane region" description="Helical" evidence="3">
    <location>
        <begin position="451"/>
        <end position="471"/>
    </location>
</feature>
<dbReference type="Pfam" id="PF01436">
    <property type="entry name" value="NHL"/>
    <property type="match status" value="2"/>
</dbReference>
<dbReference type="RefSeq" id="WP_257444140.1">
    <property type="nucleotide sequence ID" value="NZ_JANIPJ010000004.1"/>
</dbReference>
<evidence type="ECO:0000313" key="6">
    <source>
        <dbReference type="Proteomes" id="UP001141950"/>
    </source>
</evidence>
<sequence>MRKLLIMLAAAALLAASLPAAAFAAAPYEAYTYNYYRDSVPLPAPFLPERAVSGQELGVGSFKDPNDIYVTNDGTVYILDSGNNRIIQTDDSWSQVEVIAEFEADGKQDTFSDPCGLFVTDEGRIYVADTGNARIVVLNGEGEAEKVIRAPESDILPDNFTFAPVKLTVDRAGRIFVVARGIYEGLMQFDENGAFIGYAGTIGVTQTFSDKLWRMLATDAQRERMQLFIPTEFSNVDIDYKGFVYSTSIDLNSQTPIRRLNPSGQDVLKRFGYYPVMGDVRFRIFGSNSGPSRLTDIKVLGDGMYTALDAFRGRLFTYNDEGELLYAFGGKGTQLGVFNTPVAVERIGEKLAVLDRGKNNIVVFEPTAFGSAVHLASAHRFNGRDAEAVEMWREVLRMNANYDIAYLGIGKSLLMEKKNKEAMEYFKLGLQRDYYSLAYKRYRREQMQENFGAFMTGALTFAALLAAIVLARKRSKGREARREAGAL</sequence>
<evidence type="ECO:0000256" key="1">
    <source>
        <dbReference type="ARBA" id="ARBA00022737"/>
    </source>
</evidence>
<dbReference type="PANTHER" id="PTHR24104:SF25">
    <property type="entry name" value="PROTEIN LIN-41"/>
    <property type="match status" value="1"/>
</dbReference>
<dbReference type="PANTHER" id="PTHR24104">
    <property type="entry name" value="E3 UBIQUITIN-PROTEIN LIGASE NHLRC1-RELATED"/>
    <property type="match status" value="1"/>
</dbReference>
<dbReference type="SUPFAM" id="SSF48452">
    <property type="entry name" value="TPR-like"/>
    <property type="match status" value="1"/>
</dbReference>
<keyword evidence="3" id="KW-1133">Transmembrane helix</keyword>
<dbReference type="InterPro" id="IPR001258">
    <property type="entry name" value="NHL_repeat"/>
</dbReference>
<name>A0A9X2MKL0_9BACL</name>
<reference evidence="5" key="1">
    <citation type="submission" date="2022-08" db="EMBL/GenBank/DDBJ databases">
        <title>The genomic sequence of strain Paenibacillus sp. SCIV0701.</title>
        <authorList>
            <person name="Zhao H."/>
        </authorList>
    </citation>
    <scope>NUCLEOTIDE SEQUENCE</scope>
    <source>
        <strain evidence="5">SCIV0701</strain>
    </source>
</reference>
<evidence type="ECO:0000313" key="5">
    <source>
        <dbReference type="EMBL" id="MCR2803653.1"/>
    </source>
</evidence>
<dbReference type="SUPFAM" id="SSF63829">
    <property type="entry name" value="Calcium-dependent phosphotriesterase"/>
    <property type="match status" value="1"/>
</dbReference>
<keyword evidence="3" id="KW-0812">Transmembrane</keyword>
<dbReference type="EMBL" id="JANIPJ010000004">
    <property type="protein sequence ID" value="MCR2803653.1"/>
    <property type="molecule type" value="Genomic_DNA"/>
</dbReference>
<dbReference type="Proteomes" id="UP001141950">
    <property type="component" value="Unassembled WGS sequence"/>
</dbReference>
<feature type="signal peptide" evidence="4">
    <location>
        <begin position="1"/>
        <end position="24"/>
    </location>
</feature>
<dbReference type="SUPFAM" id="SSF101898">
    <property type="entry name" value="NHL repeat"/>
    <property type="match status" value="1"/>
</dbReference>
<dbReference type="CDD" id="cd05819">
    <property type="entry name" value="NHL"/>
    <property type="match status" value="1"/>
</dbReference>
<evidence type="ECO:0000256" key="2">
    <source>
        <dbReference type="PROSITE-ProRule" id="PRU00504"/>
    </source>
</evidence>
<keyword evidence="1" id="KW-0677">Repeat</keyword>
<dbReference type="InterPro" id="IPR011042">
    <property type="entry name" value="6-blade_b-propeller_TolB-like"/>
</dbReference>
<dbReference type="Gene3D" id="2.120.10.30">
    <property type="entry name" value="TolB, C-terminal domain"/>
    <property type="match status" value="1"/>
</dbReference>
<gene>
    <name evidence="5" type="ORF">NQZ67_07115</name>
</gene>
<evidence type="ECO:0000256" key="4">
    <source>
        <dbReference type="SAM" id="SignalP"/>
    </source>
</evidence>
<accession>A0A9X2MKL0</accession>
<organism evidence="5 6">
    <name type="scientific">Paenibacillus soyae</name>
    <dbReference type="NCBI Taxonomy" id="2969249"/>
    <lineage>
        <taxon>Bacteria</taxon>
        <taxon>Bacillati</taxon>
        <taxon>Bacillota</taxon>
        <taxon>Bacilli</taxon>
        <taxon>Bacillales</taxon>
        <taxon>Paenibacillaceae</taxon>
        <taxon>Paenibacillus</taxon>
    </lineage>
</organism>
<dbReference type="GO" id="GO:0008270">
    <property type="term" value="F:zinc ion binding"/>
    <property type="evidence" value="ECO:0007669"/>
    <property type="project" value="UniProtKB-KW"/>
</dbReference>
<feature type="chain" id="PRO_5040959409" evidence="4">
    <location>
        <begin position="25"/>
        <end position="487"/>
    </location>
</feature>
<protein>
    <submittedName>
        <fullName evidence="5">Gluconolactonase</fullName>
    </submittedName>
</protein>
<keyword evidence="3" id="KW-0472">Membrane</keyword>
<proteinExistence type="predicted"/>
<dbReference type="InterPro" id="IPR050952">
    <property type="entry name" value="TRIM-NHL_E3_ligases"/>
</dbReference>
<dbReference type="InterPro" id="IPR011990">
    <property type="entry name" value="TPR-like_helical_dom_sf"/>
</dbReference>
<keyword evidence="6" id="KW-1185">Reference proteome</keyword>